<proteinExistence type="inferred from homology"/>
<dbReference type="GO" id="GO:0016020">
    <property type="term" value="C:membrane"/>
    <property type="evidence" value="ECO:0007669"/>
    <property type="project" value="TreeGrafter"/>
</dbReference>
<reference evidence="8" key="1">
    <citation type="journal article" date="2004" name="Nature">
        <title>Genome duplication in the teleost fish Tetraodon nigroviridis reveals the early vertebrate proto-karyotype.</title>
        <authorList>
            <person name="Jaillon O."/>
            <person name="Aury J.-M."/>
            <person name="Brunet F."/>
            <person name="Petit J.-L."/>
            <person name="Stange-Thomann N."/>
            <person name="Mauceli E."/>
            <person name="Bouneau L."/>
            <person name="Fischer C."/>
            <person name="Ozouf-Costaz C."/>
            <person name="Bernot A."/>
            <person name="Nicaud S."/>
            <person name="Jaffe D."/>
            <person name="Fisher S."/>
            <person name="Lutfalla G."/>
            <person name="Dossat C."/>
            <person name="Segurens B."/>
            <person name="Dasilva C."/>
            <person name="Salanoubat M."/>
            <person name="Levy M."/>
            <person name="Boudet N."/>
            <person name="Castellano S."/>
            <person name="Anthouard V."/>
            <person name="Jubin C."/>
            <person name="Castelli V."/>
            <person name="Katinka M."/>
            <person name="Vacherie B."/>
            <person name="Biemont C."/>
            <person name="Skalli Z."/>
            <person name="Cattolico L."/>
            <person name="Poulain J."/>
            <person name="De Berardinis V."/>
            <person name="Cruaud C."/>
            <person name="Duprat S."/>
            <person name="Brottier P."/>
            <person name="Coutanceau J.-P."/>
            <person name="Gouzy J."/>
            <person name="Parra G."/>
            <person name="Lardier G."/>
            <person name="Chapple C."/>
            <person name="McKernan K.J."/>
            <person name="McEwan P."/>
            <person name="Bosak S."/>
            <person name="Kellis M."/>
            <person name="Volff J.-N."/>
            <person name="Guigo R."/>
            <person name="Zody M.C."/>
            <person name="Mesirov J."/>
            <person name="Lindblad-Toh K."/>
            <person name="Birren B."/>
            <person name="Nusbaum C."/>
            <person name="Kahn D."/>
            <person name="Robinson-Rechavi M."/>
            <person name="Laudet V."/>
            <person name="Schachter V."/>
            <person name="Quetier F."/>
            <person name="Saurin W."/>
            <person name="Scarpelli C."/>
            <person name="Wincker P."/>
            <person name="Lander E.S."/>
            <person name="Weissenbach J."/>
            <person name="Roest Crollius H."/>
        </authorList>
    </citation>
    <scope>NUCLEOTIDE SEQUENCE [LARGE SCALE GENOMIC DNA]</scope>
</reference>
<sequence length="210" mass="23332">MGNSPSKSASGEEPAKTTLFKREPDGITYRIPALVYLRHSHTFLAFAEKRSSSSDCDAKHLVMRRGTLKDDGSVQWSTSQELSAACLPDHRTMNPCPVYEKNTKTLFLFFICVWRNTKESTQIFTGKNKARLCCTTSADDGQTWNQVRDLTESTIGEAVHRWATFAVGPGHGVQLENGKADHPCVRLLHPLQMLLLSHSFYSLSTSAVGI</sequence>
<keyword evidence="6" id="KW-0326">Glycosidase</keyword>
<dbReference type="PANTHER" id="PTHR10628">
    <property type="entry name" value="SIALIDASE"/>
    <property type="match status" value="1"/>
</dbReference>
<evidence type="ECO:0000256" key="2">
    <source>
        <dbReference type="ARBA" id="ARBA00009348"/>
    </source>
</evidence>
<keyword evidence="4" id="KW-0443">Lipid metabolism</keyword>
<dbReference type="EC" id="3.2.1.18" evidence="3"/>
<dbReference type="KEGG" id="tng:GSTEN00019065G001"/>
<comment type="catalytic activity">
    <reaction evidence="1">
        <text>Hydrolysis of alpha-(2-&gt;3)-, alpha-(2-&gt;6)-, alpha-(2-&gt;8)- glycosidic linkages of terminal sialic acid residues in oligosaccharides, glycoproteins, glycolipids, colominic acid and synthetic substrates.</text>
        <dbReference type="EC" id="3.2.1.18"/>
    </reaction>
</comment>
<dbReference type="GO" id="GO:0009313">
    <property type="term" value="P:oligosaccharide catabolic process"/>
    <property type="evidence" value="ECO:0007669"/>
    <property type="project" value="TreeGrafter"/>
</dbReference>
<dbReference type="InterPro" id="IPR036278">
    <property type="entry name" value="Sialidase_sf"/>
</dbReference>
<dbReference type="GO" id="GO:0006689">
    <property type="term" value="P:ganglioside catabolic process"/>
    <property type="evidence" value="ECO:0007669"/>
    <property type="project" value="TreeGrafter"/>
</dbReference>
<organism evidence="8">
    <name type="scientific">Tetraodon nigroviridis</name>
    <name type="common">Spotted green pufferfish</name>
    <name type="synonym">Chelonodon nigroviridis</name>
    <dbReference type="NCBI Taxonomy" id="99883"/>
    <lineage>
        <taxon>Eukaryota</taxon>
        <taxon>Metazoa</taxon>
        <taxon>Chordata</taxon>
        <taxon>Craniata</taxon>
        <taxon>Vertebrata</taxon>
        <taxon>Euteleostomi</taxon>
        <taxon>Actinopterygii</taxon>
        <taxon>Neopterygii</taxon>
        <taxon>Teleostei</taxon>
        <taxon>Neoteleostei</taxon>
        <taxon>Acanthomorphata</taxon>
        <taxon>Eupercaria</taxon>
        <taxon>Tetraodontiformes</taxon>
        <taxon>Tetradontoidea</taxon>
        <taxon>Tetraodontidae</taxon>
        <taxon>Tetraodon</taxon>
    </lineage>
</organism>
<dbReference type="PANTHER" id="PTHR10628:SF23">
    <property type="entry name" value="SIALIDASE-3"/>
    <property type="match status" value="1"/>
</dbReference>
<comment type="caution">
    <text evidence="8">The sequence shown here is derived from an EMBL/GenBank/DDBJ whole genome shotgun (WGS) entry which is preliminary data.</text>
</comment>
<evidence type="ECO:0000256" key="3">
    <source>
        <dbReference type="ARBA" id="ARBA00012733"/>
    </source>
</evidence>
<evidence type="ECO:0000256" key="5">
    <source>
        <dbReference type="ARBA" id="ARBA00023277"/>
    </source>
</evidence>
<dbReference type="Pfam" id="PF13088">
    <property type="entry name" value="BNR_2"/>
    <property type="match status" value="1"/>
</dbReference>
<comment type="similarity">
    <text evidence="2">Belongs to the glycosyl hydrolase 33 family.</text>
</comment>
<reference evidence="8" key="2">
    <citation type="submission" date="2004-02" db="EMBL/GenBank/DDBJ databases">
        <authorList>
            <consortium name="Genoscope"/>
            <consortium name="Whitehead Institute Centre for Genome Research"/>
        </authorList>
    </citation>
    <scope>NUCLEOTIDE SEQUENCE</scope>
</reference>
<accession>Q4SFJ5</accession>
<keyword evidence="6" id="KW-0378">Hydrolase</keyword>
<dbReference type="InterPro" id="IPR011040">
    <property type="entry name" value="Sialidase"/>
</dbReference>
<evidence type="ECO:0000259" key="7">
    <source>
        <dbReference type="Pfam" id="PF13088"/>
    </source>
</evidence>
<keyword evidence="5" id="KW-0119">Carbohydrate metabolism</keyword>
<gene>
    <name evidence="8" type="ORF">GSTENG00019065001</name>
</gene>
<evidence type="ECO:0000256" key="6">
    <source>
        <dbReference type="ARBA" id="ARBA00023295"/>
    </source>
</evidence>
<dbReference type="CDD" id="cd15482">
    <property type="entry name" value="Sialidase_non-viral"/>
    <property type="match status" value="1"/>
</dbReference>
<dbReference type="GO" id="GO:0005737">
    <property type="term" value="C:cytoplasm"/>
    <property type="evidence" value="ECO:0007669"/>
    <property type="project" value="TreeGrafter"/>
</dbReference>
<dbReference type="Gene3D" id="2.120.10.10">
    <property type="match status" value="1"/>
</dbReference>
<evidence type="ECO:0000256" key="4">
    <source>
        <dbReference type="ARBA" id="ARBA00022963"/>
    </source>
</evidence>
<feature type="domain" description="Sialidase" evidence="7">
    <location>
        <begin position="43"/>
        <end position="186"/>
    </location>
</feature>
<dbReference type="OrthoDB" id="2739686at2759"/>
<evidence type="ECO:0000256" key="1">
    <source>
        <dbReference type="ARBA" id="ARBA00000427"/>
    </source>
</evidence>
<keyword evidence="4" id="KW-0442">Lipid degradation</keyword>
<dbReference type="GO" id="GO:0004308">
    <property type="term" value="F:exo-alpha-sialidase activity"/>
    <property type="evidence" value="ECO:0007669"/>
    <property type="project" value="UniProtKB-EC"/>
</dbReference>
<dbReference type="InterPro" id="IPR026856">
    <property type="entry name" value="Sialidase_fam"/>
</dbReference>
<dbReference type="AlphaFoldDB" id="Q4SFJ5"/>
<name>Q4SFJ5_TETNG</name>
<protein>
    <recommendedName>
        <fullName evidence="3">exo-alpha-sialidase</fullName>
        <ecNumber evidence="3">3.2.1.18</ecNumber>
    </recommendedName>
</protein>
<evidence type="ECO:0000313" key="8">
    <source>
        <dbReference type="EMBL" id="CAG00587.1"/>
    </source>
</evidence>
<dbReference type="SUPFAM" id="SSF50939">
    <property type="entry name" value="Sialidases"/>
    <property type="match status" value="1"/>
</dbReference>
<dbReference type="EMBL" id="CAAE01014601">
    <property type="protein sequence ID" value="CAG00587.1"/>
    <property type="molecule type" value="Genomic_DNA"/>
</dbReference>